<dbReference type="EMBL" id="CP032157">
    <property type="protein sequence ID" value="AXY74866.1"/>
    <property type="molecule type" value="Genomic_DNA"/>
</dbReference>
<name>A0A3B7MPF8_9BACT</name>
<dbReference type="PANTHER" id="PTHR38436:SF1">
    <property type="entry name" value="ESTER CYCLASE"/>
    <property type="match status" value="1"/>
</dbReference>
<dbReference type="AlphaFoldDB" id="A0A3B7MPF8"/>
<proteinExistence type="predicted"/>
<dbReference type="KEGG" id="pseg:D3H65_13105"/>
<gene>
    <name evidence="1" type="ORF">D3H65_13105</name>
</gene>
<dbReference type="SUPFAM" id="SSF54427">
    <property type="entry name" value="NTF2-like"/>
    <property type="match status" value="1"/>
</dbReference>
<dbReference type="GO" id="GO:0030638">
    <property type="term" value="P:polyketide metabolic process"/>
    <property type="evidence" value="ECO:0007669"/>
    <property type="project" value="InterPro"/>
</dbReference>
<dbReference type="InterPro" id="IPR009959">
    <property type="entry name" value="Cyclase_SnoaL-like"/>
</dbReference>
<dbReference type="Pfam" id="PF07366">
    <property type="entry name" value="SnoaL"/>
    <property type="match status" value="1"/>
</dbReference>
<dbReference type="RefSeq" id="WP_119050749.1">
    <property type="nucleotide sequence ID" value="NZ_CP032157.1"/>
</dbReference>
<keyword evidence="2" id="KW-1185">Reference proteome</keyword>
<accession>A0A3B7MPF8</accession>
<reference evidence="1 2" key="1">
    <citation type="submission" date="2018-09" db="EMBL/GenBank/DDBJ databases">
        <title>Genome sequencing of strain 6GH32-13.</title>
        <authorList>
            <person name="Weon H.-Y."/>
            <person name="Heo J."/>
            <person name="Kwon S.-W."/>
        </authorList>
    </citation>
    <scope>NUCLEOTIDE SEQUENCE [LARGE SCALE GENOMIC DNA]</scope>
    <source>
        <strain evidence="1 2">5GH32-13</strain>
    </source>
</reference>
<dbReference type="OrthoDB" id="7876517at2"/>
<dbReference type="PANTHER" id="PTHR38436">
    <property type="entry name" value="POLYKETIDE CYCLASE SNOAL-LIKE DOMAIN"/>
    <property type="match status" value="1"/>
</dbReference>
<organism evidence="1 2">
    <name type="scientific">Paraflavitalea soli</name>
    <dbReference type="NCBI Taxonomy" id="2315862"/>
    <lineage>
        <taxon>Bacteria</taxon>
        <taxon>Pseudomonadati</taxon>
        <taxon>Bacteroidota</taxon>
        <taxon>Chitinophagia</taxon>
        <taxon>Chitinophagales</taxon>
        <taxon>Chitinophagaceae</taxon>
        <taxon>Paraflavitalea</taxon>
    </lineage>
</organism>
<dbReference type="Gene3D" id="3.10.450.50">
    <property type="match status" value="1"/>
</dbReference>
<protein>
    <submittedName>
        <fullName evidence="1">Ester cyclase</fullName>
    </submittedName>
</protein>
<evidence type="ECO:0000313" key="2">
    <source>
        <dbReference type="Proteomes" id="UP000263900"/>
    </source>
</evidence>
<evidence type="ECO:0000313" key="1">
    <source>
        <dbReference type="EMBL" id="AXY74866.1"/>
    </source>
</evidence>
<dbReference type="InterPro" id="IPR032710">
    <property type="entry name" value="NTF2-like_dom_sf"/>
</dbReference>
<sequence length="133" mass="15005">MPTDDIKQVVLRFNREFLEKNNVEVLKELVADSFVNHTAAPGVAKDVSGLIHFIGMLHKGFPGLRIEIHDMIAEGDLVATRKTFHATHTGEIMGHAPTGKKVTFNVMDFVRVKDGQYIEHWGRNDVMQVIQQL</sequence>
<dbReference type="Proteomes" id="UP000263900">
    <property type="component" value="Chromosome"/>
</dbReference>